<evidence type="ECO:0000313" key="2">
    <source>
        <dbReference type="EMBL" id="KAJ8787076.1"/>
    </source>
</evidence>
<organism evidence="2 3">
    <name type="scientific">Eschrichtius robustus</name>
    <name type="common">California gray whale</name>
    <name type="synonym">Eschrichtius gibbosus</name>
    <dbReference type="NCBI Taxonomy" id="9764"/>
    <lineage>
        <taxon>Eukaryota</taxon>
        <taxon>Metazoa</taxon>
        <taxon>Chordata</taxon>
        <taxon>Craniata</taxon>
        <taxon>Vertebrata</taxon>
        <taxon>Euteleostomi</taxon>
        <taxon>Mammalia</taxon>
        <taxon>Eutheria</taxon>
        <taxon>Laurasiatheria</taxon>
        <taxon>Artiodactyla</taxon>
        <taxon>Whippomorpha</taxon>
        <taxon>Cetacea</taxon>
        <taxon>Mysticeti</taxon>
        <taxon>Eschrichtiidae</taxon>
        <taxon>Eschrichtius</taxon>
    </lineage>
</organism>
<keyword evidence="3" id="KW-1185">Reference proteome</keyword>
<proteinExistence type="predicted"/>
<dbReference type="InterPro" id="IPR012347">
    <property type="entry name" value="Ferritin-like"/>
</dbReference>
<accession>A0AB34H2R4</accession>
<name>A0AB34H2R4_ESCRO</name>
<dbReference type="AlphaFoldDB" id="A0AB34H2R4"/>
<feature type="compositionally biased region" description="Basic and acidic residues" evidence="1">
    <location>
        <begin position="15"/>
        <end position="30"/>
    </location>
</feature>
<dbReference type="Proteomes" id="UP001159641">
    <property type="component" value="Unassembled WGS sequence"/>
</dbReference>
<gene>
    <name evidence="2" type="ORF">J1605_005957</name>
</gene>
<dbReference type="InterPro" id="IPR009078">
    <property type="entry name" value="Ferritin-like_SF"/>
</dbReference>
<sequence length="117" mass="13164">MSSHIRHHYSAGGSRGRETSFRELAEEKPEGPSSPEKAEAALWPRPLPRRAQAVPAAVGPGFSPRRPHLWTSWSHFLDEQVKLIQEMGDHLTNLRRLPGPQAALGERLSQRLSLKHH</sequence>
<evidence type="ECO:0000313" key="3">
    <source>
        <dbReference type="Proteomes" id="UP001159641"/>
    </source>
</evidence>
<comment type="caution">
    <text evidence="2">The sequence shown here is derived from an EMBL/GenBank/DDBJ whole genome shotgun (WGS) entry which is preliminary data.</text>
</comment>
<evidence type="ECO:0000256" key="1">
    <source>
        <dbReference type="SAM" id="MobiDB-lite"/>
    </source>
</evidence>
<protein>
    <submittedName>
        <fullName evidence="2">Uncharacterized protein</fullName>
    </submittedName>
</protein>
<dbReference type="SUPFAM" id="SSF47240">
    <property type="entry name" value="Ferritin-like"/>
    <property type="match status" value="1"/>
</dbReference>
<dbReference type="EMBL" id="JAIQCJ010001885">
    <property type="protein sequence ID" value="KAJ8787076.1"/>
    <property type="molecule type" value="Genomic_DNA"/>
</dbReference>
<dbReference type="Gene3D" id="1.20.1260.10">
    <property type="match status" value="1"/>
</dbReference>
<reference evidence="2 3" key="1">
    <citation type="submission" date="2022-11" db="EMBL/GenBank/DDBJ databases">
        <title>Whole genome sequence of Eschrichtius robustus ER-17-0199.</title>
        <authorList>
            <person name="Bruniche-Olsen A."/>
            <person name="Black A.N."/>
            <person name="Fields C.J."/>
            <person name="Walden K."/>
            <person name="Dewoody J.A."/>
        </authorList>
    </citation>
    <scope>NUCLEOTIDE SEQUENCE [LARGE SCALE GENOMIC DNA]</scope>
    <source>
        <strain evidence="2">ER-17-0199</strain>
        <tissue evidence="2">Blubber</tissue>
    </source>
</reference>
<feature type="region of interest" description="Disordered" evidence="1">
    <location>
        <begin position="1"/>
        <end position="47"/>
    </location>
</feature>